<dbReference type="RefSeq" id="WP_057957608.1">
    <property type="nucleotide sequence ID" value="NZ_CP023481.1"/>
</dbReference>
<reference evidence="9 11" key="3">
    <citation type="submission" date="2023-03" db="EMBL/GenBank/DDBJ databases">
        <title>Agriculturally important microbes genome sequencing.</title>
        <authorList>
            <person name="Dunlap C."/>
        </authorList>
    </citation>
    <scope>NUCLEOTIDE SEQUENCE [LARGE SCALE GENOMIC DNA]</scope>
    <source>
        <strain evidence="9 11">CBP-3203</strain>
    </source>
</reference>
<feature type="transmembrane region" description="Helical" evidence="7">
    <location>
        <begin position="316"/>
        <end position="338"/>
    </location>
</feature>
<protein>
    <submittedName>
        <fullName evidence="8">MFS transporter</fullName>
    </submittedName>
</protein>
<feature type="transmembrane region" description="Helical" evidence="7">
    <location>
        <begin position="139"/>
        <end position="158"/>
    </location>
</feature>
<evidence type="ECO:0000256" key="6">
    <source>
        <dbReference type="ARBA" id="ARBA00023136"/>
    </source>
</evidence>
<dbReference type="Pfam" id="PF07690">
    <property type="entry name" value="MFS_1"/>
    <property type="match status" value="1"/>
</dbReference>
<organism evidence="8 10">
    <name type="scientific">Bacillus glycinifermentans</name>
    <dbReference type="NCBI Taxonomy" id="1664069"/>
    <lineage>
        <taxon>Bacteria</taxon>
        <taxon>Bacillati</taxon>
        <taxon>Bacillota</taxon>
        <taxon>Bacilli</taxon>
        <taxon>Bacillales</taxon>
        <taxon>Bacillaceae</taxon>
        <taxon>Bacillus</taxon>
    </lineage>
</organism>
<evidence type="ECO:0000256" key="1">
    <source>
        <dbReference type="ARBA" id="ARBA00004651"/>
    </source>
</evidence>
<feature type="transmembrane region" description="Helical" evidence="7">
    <location>
        <begin position="224"/>
        <end position="245"/>
    </location>
</feature>
<keyword evidence="3" id="KW-1003">Cell membrane</keyword>
<feature type="transmembrane region" description="Helical" evidence="7">
    <location>
        <begin position="87"/>
        <end position="108"/>
    </location>
</feature>
<feature type="transmembrane region" description="Helical" evidence="7">
    <location>
        <begin position="12"/>
        <end position="35"/>
    </location>
</feature>
<evidence type="ECO:0000313" key="8">
    <source>
        <dbReference type="EMBL" id="KRT93497.1"/>
    </source>
</evidence>
<reference evidence="8 10" key="1">
    <citation type="journal article" date="2015" name="Int. J. Syst. Evol. Microbiol.">
        <title>Bacillus glycinifermentans sp. nov., isolated from fermented soybean paste.</title>
        <authorList>
            <person name="Kim S.J."/>
            <person name="Dunlap C.A."/>
            <person name="Kwon S.W."/>
            <person name="Rooney A.P."/>
        </authorList>
    </citation>
    <scope>NUCLEOTIDE SEQUENCE [LARGE SCALE GENOMIC DNA]</scope>
    <source>
        <strain evidence="8 10">GO-13</strain>
    </source>
</reference>
<dbReference type="OrthoDB" id="9775268at2"/>
<dbReference type="InterPro" id="IPR036259">
    <property type="entry name" value="MFS_trans_sf"/>
</dbReference>
<dbReference type="AlphaFoldDB" id="A0A0T6BPB3"/>
<gene>
    <name evidence="8" type="ORF">AB447_219120</name>
    <name evidence="9" type="ORF">P8828_11620</name>
</gene>
<dbReference type="SUPFAM" id="SSF103473">
    <property type="entry name" value="MFS general substrate transporter"/>
    <property type="match status" value="1"/>
</dbReference>
<comment type="subcellular location">
    <subcellularLocation>
        <location evidence="1">Cell membrane</location>
        <topology evidence="1">Multi-pass membrane protein</topology>
    </subcellularLocation>
</comment>
<evidence type="ECO:0000256" key="2">
    <source>
        <dbReference type="ARBA" id="ARBA00022448"/>
    </source>
</evidence>
<evidence type="ECO:0000313" key="11">
    <source>
        <dbReference type="Proteomes" id="UP001341297"/>
    </source>
</evidence>
<feature type="transmembrane region" description="Helical" evidence="7">
    <location>
        <begin position="292"/>
        <end position="310"/>
    </location>
</feature>
<evidence type="ECO:0000256" key="3">
    <source>
        <dbReference type="ARBA" id="ARBA00022475"/>
    </source>
</evidence>
<accession>A0A0T6BPB3</accession>
<keyword evidence="5 7" id="KW-1133">Transmembrane helix</keyword>
<dbReference type="Gene3D" id="1.20.1250.20">
    <property type="entry name" value="MFS general substrate transporter like domains"/>
    <property type="match status" value="1"/>
</dbReference>
<dbReference type="NCBIfam" id="TIGR00900">
    <property type="entry name" value="2A0121"/>
    <property type="match status" value="1"/>
</dbReference>
<feature type="transmembrane region" description="Helical" evidence="7">
    <location>
        <begin position="265"/>
        <end position="285"/>
    </location>
</feature>
<keyword evidence="4 7" id="KW-0812">Transmembrane</keyword>
<name>A0A0T6BPB3_9BACI</name>
<evidence type="ECO:0000313" key="10">
    <source>
        <dbReference type="Proteomes" id="UP000036168"/>
    </source>
</evidence>
<dbReference type="PANTHER" id="PTHR43266:SF8">
    <property type="entry name" value="MACROLIDE-EFFLUX PROTEIN"/>
    <property type="match status" value="1"/>
</dbReference>
<keyword evidence="11" id="KW-1185">Reference proteome</keyword>
<feature type="transmembrane region" description="Helical" evidence="7">
    <location>
        <begin position="47"/>
        <end position="67"/>
    </location>
</feature>
<dbReference type="Proteomes" id="UP001341297">
    <property type="component" value="Unassembled WGS sequence"/>
</dbReference>
<evidence type="ECO:0000313" key="9">
    <source>
        <dbReference type="EMBL" id="MEC0485483.1"/>
    </source>
</evidence>
<comment type="caution">
    <text evidence="8">The sequence shown here is derived from an EMBL/GenBank/DDBJ whole genome shotgun (WGS) entry which is preliminary data.</text>
</comment>
<evidence type="ECO:0000256" key="7">
    <source>
        <dbReference type="SAM" id="Phobius"/>
    </source>
</evidence>
<dbReference type="InterPro" id="IPR011701">
    <property type="entry name" value="MFS"/>
</dbReference>
<dbReference type="Proteomes" id="UP000036168">
    <property type="component" value="Unassembled WGS sequence"/>
</dbReference>
<dbReference type="STRING" id="1664069.BGLY_1611"/>
<keyword evidence="2" id="KW-0813">Transport</keyword>
<dbReference type="CDD" id="cd06173">
    <property type="entry name" value="MFS_MefA_like"/>
    <property type="match status" value="1"/>
</dbReference>
<dbReference type="GO" id="GO:0005886">
    <property type="term" value="C:plasma membrane"/>
    <property type="evidence" value="ECO:0007669"/>
    <property type="project" value="UniProtKB-SubCell"/>
</dbReference>
<proteinExistence type="predicted"/>
<feature type="transmembrane region" description="Helical" evidence="7">
    <location>
        <begin position="383"/>
        <end position="401"/>
    </location>
</feature>
<dbReference type="PANTHER" id="PTHR43266">
    <property type="entry name" value="MACROLIDE-EFFLUX PROTEIN"/>
    <property type="match status" value="1"/>
</dbReference>
<evidence type="ECO:0000256" key="4">
    <source>
        <dbReference type="ARBA" id="ARBA00022692"/>
    </source>
</evidence>
<evidence type="ECO:0000256" key="5">
    <source>
        <dbReference type="ARBA" id="ARBA00022989"/>
    </source>
</evidence>
<dbReference type="InterPro" id="IPR004751">
    <property type="entry name" value="Drug_antiport"/>
</dbReference>
<feature type="transmembrane region" description="Helical" evidence="7">
    <location>
        <begin position="358"/>
        <end position="377"/>
    </location>
</feature>
<dbReference type="EMBL" id="LECW02000021">
    <property type="protein sequence ID" value="KRT93497.1"/>
    <property type="molecule type" value="Genomic_DNA"/>
</dbReference>
<keyword evidence="6 7" id="KW-0472">Membrane</keyword>
<reference evidence="8" key="2">
    <citation type="submission" date="2015-10" db="EMBL/GenBank/DDBJ databases">
        <authorList>
            <person name="Gilbert D.G."/>
        </authorList>
    </citation>
    <scope>NUCLEOTIDE SEQUENCE</scope>
    <source>
        <strain evidence="8">GO-13</strain>
    </source>
</reference>
<sequence>MDIFKNRNFVRLFFAAFSSQMGTTVGNMAFAFFLLDRFSSQPAYTTIAELMYSLPTVFVFFIVGVVADRFDRKKVAENCDWIRAGLTVVLFFVLYLQSIPLVFCVLFIRSAVTKFFYPAEASLVQAILRKDQYAQAAGLNQMLFSLFMLFGVGLGAFMYKTIGLHGAIALDFISFIVSGFLIRSCNIPLEARQPNGQKGWKHITIKDSMHDFKEGFVYILKNKLLASLVFGYFIFGLVSGSLSVLPMFKMKYELSPDSYEWHTSLFTVVLGIGLLAGAVGGALLSKKVKPEYLMSIPIFIAGAFVILLGFTDQLPIYYAAAFIAGTCIGPVNTALGGWIPKIVHPRLMGRVSGWTDPLMMIAQSSALGLIALLFPGIIGKVDYIYYGLAGVIIIAALYYFIALPRFSAQTAEIDVQAALKRQKNAKAKIKSVL</sequence>
<dbReference type="GO" id="GO:0022857">
    <property type="term" value="F:transmembrane transporter activity"/>
    <property type="evidence" value="ECO:0007669"/>
    <property type="project" value="InterPro"/>
</dbReference>
<dbReference type="EMBL" id="JARRTL010000009">
    <property type="protein sequence ID" value="MEC0485483.1"/>
    <property type="molecule type" value="Genomic_DNA"/>
</dbReference>